<sequence>MSCSNCQEGFVLPGEPTGTISQDFQGAYHAATPNSEKSKYAIILFTDGFGLPLKNCKIIADNLAKSLECDVWVPDYFDGRPLVAVDNLSTPDRAGKKMTNLDWIKLVLSSVPSLPAYIHSRPSAVDKRVTQFISLLKDKKHFEKFGAVGYCFGGSTAVRFAGTDLLHTAVICHPGPFSISEARAIRIPTAWVCAEEDVFWAHSKRLEVEAILAAKKDKEEFVEYEFKDYKGTAHGFAARPNLNLPEIKEAYEQAFEQTVEWFKKTLLA</sequence>
<dbReference type="EMBL" id="KL142376">
    <property type="protein sequence ID" value="KDR77585.1"/>
    <property type="molecule type" value="Genomic_DNA"/>
</dbReference>
<keyword evidence="3" id="KW-1185">Reference proteome</keyword>
<dbReference type="Pfam" id="PF01738">
    <property type="entry name" value="DLH"/>
    <property type="match status" value="1"/>
</dbReference>
<proteinExistence type="predicted"/>
<dbReference type="AlphaFoldDB" id="A0A067T329"/>
<evidence type="ECO:0000313" key="3">
    <source>
        <dbReference type="Proteomes" id="UP000027222"/>
    </source>
</evidence>
<reference evidence="3" key="1">
    <citation type="journal article" date="2014" name="Proc. Natl. Acad. Sci. U.S.A.">
        <title>Extensive sampling of basidiomycete genomes demonstrates inadequacy of the white-rot/brown-rot paradigm for wood decay fungi.</title>
        <authorList>
            <person name="Riley R."/>
            <person name="Salamov A.A."/>
            <person name="Brown D.W."/>
            <person name="Nagy L.G."/>
            <person name="Floudas D."/>
            <person name="Held B.W."/>
            <person name="Levasseur A."/>
            <person name="Lombard V."/>
            <person name="Morin E."/>
            <person name="Otillar R."/>
            <person name="Lindquist E.A."/>
            <person name="Sun H."/>
            <person name="LaButti K.M."/>
            <person name="Schmutz J."/>
            <person name="Jabbour D."/>
            <person name="Luo H."/>
            <person name="Baker S.E."/>
            <person name="Pisabarro A.G."/>
            <person name="Walton J.D."/>
            <person name="Blanchette R.A."/>
            <person name="Henrissat B."/>
            <person name="Martin F."/>
            <person name="Cullen D."/>
            <person name="Hibbett D.S."/>
            <person name="Grigoriev I.V."/>
        </authorList>
    </citation>
    <scope>NUCLEOTIDE SEQUENCE [LARGE SCALE GENOMIC DNA]</scope>
    <source>
        <strain evidence="3">CBS 339.88</strain>
    </source>
</reference>
<gene>
    <name evidence="2" type="ORF">GALMADRAFT_245735</name>
</gene>
<evidence type="ECO:0000259" key="1">
    <source>
        <dbReference type="Pfam" id="PF01738"/>
    </source>
</evidence>
<dbReference type="HOGENOM" id="CLU_054590_2_0_1"/>
<dbReference type="PANTHER" id="PTHR17630:SF44">
    <property type="entry name" value="PROTEIN AIM2"/>
    <property type="match status" value="1"/>
</dbReference>
<dbReference type="InterPro" id="IPR002925">
    <property type="entry name" value="Dienelactn_hydro"/>
</dbReference>
<accession>A0A067T329</accession>
<name>A0A067T329_GALM3</name>
<dbReference type="STRING" id="685588.A0A067T329"/>
<protein>
    <recommendedName>
        <fullName evidence="1">Dienelactone hydrolase domain-containing protein</fullName>
    </recommendedName>
</protein>
<dbReference type="SUPFAM" id="SSF53474">
    <property type="entry name" value="alpha/beta-Hydrolases"/>
    <property type="match status" value="1"/>
</dbReference>
<dbReference type="PANTHER" id="PTHR17630">
    <property type="entry name" value="DIENELACTONE HYDROLASE"/>
    <property type="match status" value="1"/>
</dbReference>
<organism evidence="2 3">
    <name type="scientific">Galerina marginata (strain CBS 339.88)</name>
    <dbReference type="NCBI Taxonomy" id="685588"/>
    <lineage>
        <taxon>Eukaryota</taxon>
        <taxon>Fungi</taxon>
        <taxon>Dikarya</taxon>
        <taxon>Basidiomycota</taxon>
        <taxon>Agaricomycotina</taxon>
        <taxon>Agaricomycetes</taxon>
        <taxon>Agaricomycetidae</taxon>
        <taxon>Agaricales</taxon>
        <taxon>Agaricineae</taxon>
        <taxon>Strophariaceae</taxon>
        <taxon>Galerina</taxon>
    </lineage>
</organism>
<dbReference type="GO" id="GO:0016787">
    <property type="term" value="F:hydrolase activity"/>
    <property type="evidence" value="ECO:0007669"/>
    <property type="project" value="InterPro"/>
</dbReference>
<dbReference type="Gene3D" id="3.40.50.1820">
    <property type="entry name" value="alpha/beta hydrolase"/>
    <property type="match status" value="1"/>
</dbReference>
<evidence type="ECO:0000313" key="2">
    <source>
        <dbReference type="EMBL" id="KDR77585.1"/>
    </source>
</evidence>
<dbReference type="OrthoDB" id="10019231at2759"/>
<feature type="domain" description="Dienelactone hydrolase" evidence="1">
    <location>
        <begin position="30"/>
        <end position="265"/>
    </location>
</feature>
<dbReference type="InterPro" id="IPR029058">
    <property type="entry name" value="AB_hydrolase_fold"/>
</dbReference>
<dbReference type="Proteomes" id="UP000027222">
    <property type="component" value="Unassembled WGS sequence"/>
</dbReference>